<dbReference type="InterPro" id="IPR048903">
    <property type="entry name" value="MdcG_N"/>
</dbReference>
<evidence type="ECO:0000259" key="4">
    <source>
        <dbReference type="Pfam" id="PF20866"/>
    </source>
</evidence>
<evidence type="ECO:0000256" key="1">
    <source>
        <dbReference type="ARBA" id="ARBA00022679"/>
    </source>
</evidence>
<dbReference type="EMBL" id="QPJM01000033">
    <property type="protein sequence ID" value="RCW77946.1"/>
    <property type="molecule type" value="Genomic_DNA"/>
</dbReference>
<proteinExistence type="predicted"/>
<dbReference type="InterPro" id="IPR049180">
    <property type="entry name" value="MdcG_C"/>
</dbReference>
<keyword evidence="1 5" id="KW-0808">Transferase</keyword>
<comment type="caution">
    <text evidence="5">The sequence shown here is derived from an EMBL/GenBank/DDBJ whole genome shotgun (WGS) entry which is preliminary data.</text>
</comment>
<dbReference type="AlphaFoldDB" id="A0A368YF27"/>
<evidence type="ECO:0000313" key="5">
    <source>
        <dbReference type="EMBL" id="RCW77946.1"/>
    </source>
</evidence>
<reference evidence="5 6" key="1">
    <citation type="submission" date="2018-07" db="EMBL/GenBank/DDBJ databases">
        <title>Genomic Encyclopedia of Type Strains, Phase III (KMG-III): the genomes of soil and plant-associated and newly described type strains.</title>
        <authorList>
            <person name="Whitman W."/>
        </authorList>
    </citation>
    <scope>NUCLEOTIDE SEQUENCE [LARGE SCALE GENOMIC DNA]</scope>
    <source>
        <strain evidence="5 6">31-25a</strain>
    </source>
</reference>
<dbReference type="RefSeq" id="WP_114432909.1">
    <property type="nucleotide sequence ID" value="NZ_QPJM01000033.1"/>
</dbReference>
<dbReference type="GO" id="GO:0016779">
    <property type="term" value="F:nucleotidyltransferase activity"/>
    <property type="evidence" value="ECO:0007669"/>
    <property type="project" value="UniProtKB-KW"/>
</dbReference>
<evidence type="ECO:0000313" key="6">
    <source>
        <dbReference type="Proteomes" id="UP000253324"/>
    </source>
</evidence>
<dbReference type="Pfam" id="PF10620">
    <property type="entry name" value="MdcG"/>
    <property type="match status" value="1"/>
</dbReference>
<gene>
    <name evidence="5" type="ORF">C7476_13322</name>
</gene>
<keyword evidence="6" id="KW-1185">Reference proteome</keyword>
<organism evidence="5 6">
    <name type="scientific">Phyllobacterium bourgognense</name>
    <dbReference type="NCBI Taxonomy" id="314236"/>
    <lineage>
        <taxon>Bacteria</taxon>
        <taxon>Pseudomonadati</taxon>
        <taxon>Pseudomonadota</taxon>
        <taxon>Alphaproteobacteria</taxon>
        <taxon>Hyphomicrobiales</taxon>
        <taxon>Phyllobacteriaceae</taxon>
        <taxon>Phyllobacterium</taxon>
    </lineage>
</organism>
<dbReference type="NCBIfam" id="TIGR03135">
    <property type="entry name" value="malonate_mdcG"/>
    <property type="match status" value="1"/>
</dbReference>
<sequence length="216" mass="23418">MPEILPRHTMVKPWPRAWAALMARRADLANKPFVAEWANAGYPLVVRRPLCSDDPRTVCLGLPLPPAQGKHRIAVTLDPDGILRADPPPLLVAAAVSAPARWRGCIDQLIRLDPTTRVFGSLAWQHLTALPYLSVGSDLDLLWYLPPGGDVDTLLKGITAIDEIAPMRIDGEVHNAAGAVQWRELRGAGAGSCIIVKGLRDVRVVCRADILAGGMR</sequence>
<accession>A0A368YF27</accession>
<feature type="domain" description="Phosphoribosyl-dephospho-CoA transferase MdcG C-terminal" evidence="3">
    <location>
        <begin position="94"/>
        <end position="206"/>
    </location>
</feature>
<keyword evidence="2" id="KW-0548">Nucleotidyltransferase</keyword>
<dbReference type="Pfam" id="PF20866">
    <property type="entry name" value="MdcG_N"/>
    <property type="match status" value="1"/>
</dbReference>
<evidence type="ECO:0000259" key="3">
    <source>
        <dbReference type="Pfam" id="PF10620"/>
    </source>
</evidence>
<protein>
    <submittedName>
        <fullName evidence="5">Phosphoribosyl-dephospho-CoA transferase</fullName>
    </submittedName>
</protein>
<evidence type="ECO:0000256" key="2">
    <source>
        <dbReference type="ARBA" id="ARBA00022695"/>
    </source>
</evidence>
<dbReference type="OrthoDB" id="5498803at2"/>
<name>A0A368YF27_9HYPH</name>
<dbReference type="InterPro" id="IPR017557">
    <property type="entry name" value="Holo-ACP_synthase"/>
</dbReference>
<dbReference type="Proteomes" id="UP000253324">
    <property type="component" value="Unassembled WGS sequence"/>
</dbReference>
<feature type="domain" description="Phosphoribosyl-dephospho-CoA transferase MdcG N-terminal" evidence="4">
    <location>
        <begin position="7"/>
        <end position="88"/>
    </location>
</feature>